<proteinExistence type="predicted"/>
<dbReference type="GO" id="GO:0005739">
    <property type="term" value="C:mitochondrion"/>
    <property type="evidence" value="ECO:0007669"/>
    <property type="project" value="TreeGrafter"/>
</dbReference>
<dbReference type="PANTHER" id="PTHR42943">
    <property type="entry name" value="GLUTATHIONE S-TRANSFERASE KAPPA"/>
    <property type="match status" value="1"/>
</dbReference>
<feature type="domain" description="DSBA-like thioredoxin" evidence="1">
    <location>
        <begin position="4"/>
        <end position="190"/>
    </location>
</feature>
<dbReference type="InterPro" id="IPR001853">
    <property type="entry name" value="DSBA-like_thioredoxin_dom"/>
</dbReference>
<dbReference type="InterPro" id="IPR044087">
    <property type="entry name" value="NahD-like"/>
</dbReference>
<dbReference type="PIRSF" id="PIRSF006386">
    <property type="entry name" value="HCCAis_GSTk"/>
    <property type="match status" value="1"/>
</dbReference>
<dbReference type="EMBL" id="UIDG01000558">
    <property type="protein sequence ID" value="SUS08218.1"/>
    <property type="molecule type" value="Genomic_DNA"/>
</dbReference>
<dbReference type="Gene3D" id="3.40.30.10">
    <property type="entry name" value="Glutaredoxin"/>
    <property type="match status" value="1"/>
</dbReference>
<dbReference type="InterPro" id="IPR014440">
    <property type="entry name" value="HCCAis_GSTk"/>
</dbReference>
<dbReference type="GO" id="GO:0005777">
    <property type="term" value="C:peroxisome"/>
    <property type="evidence" value="ECO:0007669"/>
    <property type="project" value="TreeGrafter"/>
</dbReference>
<dbReference type="CDD" id="cd03022">
    <property type="entry name" value="DsbA_HCCA_Iso"/>
    <property type="match status" value="1"/>
</dbReference>
<dbReference type="GO" id="GO:0018845">
    <property type="term" value="F:2-hydroxychromene-2-carboxylate isomerase activity"/>
    <property type="evidence" value="ECO:0007669"/>
    <property type="project" value="UniProtKB-EC"/>
</dbReference>
<dbReference type="GO" id="GO:0004602">
    <property type="term" value="F:glutathione peroxidase activity"/>
    <property type="evidence" value="ECO:0007669"/>
    <property type="project" value="TreeGrafter"/>
</dbReference>
<dbReference type="PANTHER" id="PTHR42943:SF2">
    <property type="entry name" value="GLUTATHIONE S-TRANSFERASE KAPPA 1"/>
    <property type="match status" value="1"/>
</dbReference>
<dbReference type="InterPro" id="IPR051924">
    <property type="entry name" value="GST_Kappa/NadH"/>
</dbReference>
<accession>A0A380TJ77</accession>
<keyword evidence="2" id="KW-0413">Isomerase</keyword>
<evidence type="ECO:0000313" key="2">
    <source>
        <dbReference type="EMBL" id="SUS08218.1"/>
    </source>
</evidence>
<protein>
    <submittedName>
        <fullName evidence="2">2-hydroxychromene-2-carboxylate isomerase</fullName>
        <ecNumber evidence="2">5.99.1.4</ecNumber>
    </submittedName>
</protein>
<dbReference type="InterPro" id="IPR036249">
    <property type="entry name" value="Thioredoxin-like_sf"/>
</dbReference>
<dbReference type="GO" id="GO:1901170">
    <property type="term" value="P:naphthalene catabolic process"/>
    <property type="evidence" value="ECO:0007669"/>
    <property type="project" value="InterPro"/>
</dbReference>
<dbReference type="SUPFAM" id="SSF52833">
    <property type="entry name" value="Thioredoxin-like"/>
    <property type="match status" value="1"/>
</dbReference>
<dbReference type="EC" id="5.99.1.4" evidence="2"/>
<name>A0A380TJ77_9ZZZZ</name>
<dbReference type="GO" id="GO:0004364">
    <property type="term" value="F:glutathione transferase activity"/>
    <property type="evidence" value="ECO:0007669"/>
    <property type="project" value="TreeGrafter"/>
</dbReference>
<organism evidence="2">
    <name type="scientific">metagenome</name>
    <dbReference type="NCBI Taxonomy" id="256318"/>
    <lineage>
        <taxon>unclassified sequences</taxon>
        <taxon>metagenomes</taxon>
    </lineage>
</organism>
<dbReference type="GO" id="GO:0006749">
    <property type="term" value="P:glutathione metabolic process"/>
    <property type="evidence" value="ECO:0007669"/>
    <property type="project" value="TreeGrafter"/>
</dbReference>
<sequence length="203" mass="22162">MSAITFWYEFASTYSYPAAFRVEAQAAAAGLTVNWRPFLLGPIFAALGWSTSPFNLQEAKGRYMWRDLERTCARLGLPFRRPEPFPQNSVLAARVAYALPDDGARAHYSRCVYRAEFGAGLTISETSVVADILTEAGFAADAILARAATPEIRQALRQATEAAQALGLFGAPMLTTADNEVFWGNDRIDEAVAWASSAARVDK</sequence>
<reference evidence="2" key="1">
    <citation type="submission" date="2018-07" db="EMBL/GenBank/DDBJ databases">
        <authorList>
            <person name="Quirk P.G."/>
            <person name="Krulwich T.A."/>
        </authorList>
    </citation>
    <scope>NUCLEOTIDE SEQUENCE</scope>
</reference>
<evidence type="ECO:0000259" key="1">
    <source>
        <dbReference type="Pfam" id="PF01323"/>
    </source>
</evidence>
<gene>
    <name evidence="2" type="primary">nsaD</name>
    <name evidence="2" type="ORF">DF3PB_6000002</name>
</gene>
<dbReference type="AlphaFoldDB" id="A0A380TJ77"/>
<dbReference type="Pfam" id="PF01323">
    <property type="entry name" value="DSBA"/>
    <property type="match status" value="1"/>
</dbReference>